<dbReference type="GO" id="GO:0005524">
    <property type="term" value="F:ATP binding"/>
    <property type="evidence" value="ECO:0007669"/>
    <property type="project" value="UniProtKB-KW"/>
</dbReference>
<dbReference type="GO" id="GO:0016887">
    <property type="term" value="F:ATP hydrolysis activity"/>
    <property type="evidence" value="ECO:0007669"/>
    <property type="project" value="InterPro"/>
</dbReference>
<evidence type="ECO:0000313" key="10">
    <source>
        <dbReference type="Proteomes" id="UP000326202"/>
    </source>
</evidence>
<dbReference type="AlphaFoldDB" id="A0A5J6MPF8"/>
<evidence type="ECO:0000313" key="9">
    <source>
        <dbReference type="EMBL" id="QEX19071.1"/>
    </source>
</evidence>
<evidence type="ECO:0000256" key="2">
    <source>
        <dbReference type="ARBA" id="ARBA00022448"/>
    </source>
</evidence>
<reference evidence="9 10" key="1">
    <citation type="submission" date="2019-08" db="EMBL/GenBank/DDBJ databases">
        <title>Hyperibacter terrae gen. nov., sp. nov. and Hyperibacter viscosus sp. nov., two new members in the family Rhodospirillaceae isolated from the rhizosphere of Hypericum perforatum.</title>
        <authorList>
            <person name="Noviana Z."/>
        </authorList>
    </citation>
    <scope>NUCLEOTIDE SEQUENCE [LARGE SCALE GENOMIC DNA]</scope>
    <source>
        <strain evidence="9 10">R5913</strain>
    </source>
</reference>
<dbReference type="Gene3D" id="3.40.50.300">
    <property type="entry name" value="P-loop containing nucleotide triphosphate hydrolases"/>
    <property type="match status" value="1"/>
</dbReference>
<dbReference type="InterPro" id="IPR040582">
    <property type="entry name" value="OB_MalK-like"/>
</dbReference>
<sequence>MSALSIQGLTKRFDKVTALADVSFEVKPGEFICVVGPTNAGKSTLLKTVAGLVRPDEGRILANGRDLVNTAPKDRGVSLLFQNIALFPTMTGYENIAFPLTAPGDGGPTIDQRVREVAALLKVGHVLNRYPRTFSGGEQQRVAIGRAIIKPTDLLLLDEPLSNLDARIRIALRIEFKKLHRERRQTILYVTHDQTEAMSLSDRIVVLNEGRIQQIGTPQEIYDRPANLFVARFIGTPPMNILDAEVTSEGGGAVVTGTGFRLALGDLGPGVTALPRQIGLGLRAEDIRVAVAESRDTPFPAEIVWAEHLGPKTILDLRLGAKVLKAVIADGHPVKGEGRAWLGFTPKPHHLLNRETGLFLR</sequence>
<keyword evidence="2" id="KW-0813">Transport</keyword>
<dbReference type="InterPro" id="IPR027417">
    <property type="entry name" value="P-loop_NTPase"/>
</dbReference>
<dbReference type="InterPro" id="IPR003439">
    <property type="entry name" value="ABC_transporter-like_ATP-bd"/>
</dbReference>
<dbReference type="InterPro" id="IPR008995">
    <property type="entry name" value="Mo/tungstate-bd_C_term_dom"/>
</dbReference>
<comment type="similarity">
    <text evidence="1">Belongs to the ABC transporter superfamily.</text>
</comment>
<evidence type="ECO:0000256" key="1">
    <source>
        <dbReference type="ARBA" id="ARBA00005417"/>
    </source>
</evidence>
<dbReference type="Pfam" id="PF00005">
    <property type="entry name" value="ABC_tran"/>
    <property type="match status" value="1"/>
</dbReference>
<organism evidence="9 10">
    <name type="scientific">Hypericibacter terrae</name>
    <dbReference type="NCBI Taxonomy" id="2602015"/>
    <lineage>
        <taxon>Bacteria</taxon>
        <taxon>Pseudomonadati</taxon>
        <taxon>Pseudomonadota</taxon>
        <taxon>Alphaproteobacteria</taxon>
        <taxon>Rhodospirillales</taxon>
        <taxon>Dongiaceae</taxon>
        <taxon>Hypericibacter</taxon>
    </lineage>
</organism>
<dbReference type="SUPFAM" id="SSF52540">
    <property type="entry name" value="P-loop containing nucleoside triphosphate hydrolases"/>
    <property type="match status" value="1"/>
</dbReference>
<evidence type="ECO:0000256" key="5">
    <source>
        <dbReference type="ARBA" id="ARBA00022840"/>
    </source>
</evidence>
<dbReference type="FunFam" id="3.40.50.300:FF:000042">
    <property type="entry name" value="Maltose/maltodextrin ABC transporter, ATP-binding protein"/>
    <property type="match status" value="1"/>
</dbReference>
<dbReference type="InterPro" id="IPR012340">
    <property type="entry name" value="NA-bd_OB-fold"/>
</dbReference>
<dbReference type="OrthoDB" id="9802264at2"/>
<dbReference type="InterPro" id="IPR003593">
    <property type="entry name" value="AAA+_ATPase"/>
</dbReference>
<dbReference type="EMBL" id="CP042906">
    <property type="protein sequence ID" value="QEX19071.1"/>
    <property type="molecule type" value="Genomic_DNA"/>
</dbReference>
<dbReference type="SMART" id="SM00382">
    <property type="entry name" value="AAA"/>
    <property type="match status" value="1"/>
</dbReference>
<evidence type="ECO:0000259" key="8">
    <source>
        <dbReference type="PROSITE" id="PS50893"/>
    </source>
</evidence>
<dbReference type="PANTHER" id="PTHR43875">
    <property type="entry name" value="MALTODEXTRIN IMPORT ATP-BINDING PROTEIN MSMX"/>
    <property type="match status" value="1"/>
</dbReference>
<protein>
    <submittedName>
        <fullName evidence="9">Putative ABC transporter ATP-binding protein y4oS</fullName>
    </submittedName>
</protein>
<dbReference type="Gene3D" id="2.40.50.100">
    <property type="match status" value="1"/>
</dbReference>
<evidence type="ECO:0000256" key="7">
    <source>
        <dbReference type="ARBA" id="ARBA00023136"/>
    </source>
</evidence>
<dbReference type="Gene3D" id="2.40.50.140">
    <property type="entry name" value="Nucleic acid-binding proteins"/>
    <property type="match status" value="1"/>
</dbReference>
<dbReference type="PROSITE" id="PS00211">
    <property type="entry name" value="ABC_TRANSPORTER_1"/>
    <property type="match status" value="1"/>
</dbReference>
<dbReference type="PROSITE" id="PS50893">
    <property type="entry name" value="ABC_TRANSPORTER_2"/>
    <property type="match status" value="1"/>
</dbReference>
<evidence type="ECO:0000256" key="4">
    <source>
        <dbReference type="ARBA" id="ARBA00022741"/>
    </source>
</evidence>
<proteinExistence type="inferred from homology"/>
<name>A0A5J6MPF8_9PROT</name>
<dbReference type="RefSeq" id="WP_151179165.1">
    <property type="nucleotide sequence ID" value="NZ_CP042906.1"/>
</dbReference>
<keyword evidence="7" id="KW-0472">Membrane</keyword>
<dbReference type="InterPro" id="IPR017871">
    <property type="entry name" value="ABC_transporter-like_CS"/>
</dbReference>
<dbReference type="GO" id="GO:0140359">
    <property type="term" value="F:ABC-type transporter activity"/>
    <property type="evidence" value="ECO:0007669"/>
    <property type="project" value="UniProtKB-ARBA"/>
</dbReference>
<evidence type="ECO:0000256" key="6">
    <source>
        <dbReference type="ARBA" id="ARBA00022967"/>
    </source>
</evidence>
<dbReference type="GO" id="GO:0055052">
    <property type="term" value="C:ATP-binding cassette (ABC) transporter complex, substrate-binding subunit-containing"/>
    <property type="evidence" value="ECO:0007669"/>
    <property type="project" value="TreeGrafter"/>
</dbReference>
<keyword evidence="5 9" id="KW-0067">ATP-binding</keyword>
<gene>
    <name evidence="9" type="ORF">FRZ44_43830</name>
</gene>
<keyword evidence="3" id="KW-1003">Cell membrane</keyword>
<keyword evidence="10" id="KW-1185">Reference proteome</keyword>
<keyword evidence="4" id="KW-0547">Nucleotide-binding</keyword>
<feature type="domain" description="ABC transporter" evidence="8">
    <location>
        <begin position="4"/>
        <end position="234"/>
    </location>
</feature>
<dbReference type="Pfam" id="PF17912">
    <property type="entry name" value="OB_MalK"/>
    <property type="match status" value="1"/>
</dbReference>
<dbReference type="SUPFAM" id="SSF50331">
    <property type="entry name" value="MOP-like"/>
    <property type="match status" value="1"/>
</dbReference>
<dbReference type="PANTHER" id="PTHR43875:SF15">
    <property type="entry name" value="TREHALOSE IMPORT ATP-BINDING PROTEIN SUGC"/>
    <property type="match status" value="1"/>
</dbReference>
<dbReference type="KEGG" id="htq:FRZ44_43830"/>
<evidence type="ECO:0000256" key="3">
    <source>
        <dbReference type="ARBA" id="ARBA00022475"/>
    </source>
</evidence>
<dbReference type="InterPro" id="IPR047641">
    <property type="entry name" value="ABC_transpr_MalK/UgpC-like"/>
</dbReference>
<accession>A0A5J6MPF8</accession>
<keyword evidence="6" id="KW-1278">Translocase</keyword>
<dbReference type="Proteomes" id="UP000326202">
    <property type="component" value="Chromosome"/>
</dbReference>